<name>A0A162TY23_PHYB8</name>
<accession>A0A162TY23</accession>
<protein>
    <submittedName>
        <fullName evidence="1">Uncharacterized protein</fullName>
    </submittedName>
</protein>
<reference evidence="2" key="1">
    <citation type="submission" date="2015-06" db="EMBL/GenBank/DDBJ databases">
        <title>Expansion of signal transduction pathways in fungi by whole-genome duplication.</title>
        <authorList>
            <consortium name="DOE Joint Genome Institute"/>
            <person name="Corrochano L.M."/>
            <person name="Kuo A."/>
            <person name="Marcet-Houben M."/>
            <person name="Polaino S."/>
            <person name="Salamov A."/>
            <person name="Villalobos J.M."/>
            <person name="Alvarez M.I."/>
            <person name="Avalos J."/>
            <person name="Benito E.P."/>
            <person name="Benoit I."/>
            <person name="Burger G."/>
            <person name="Camino L.P."/>
            <person name="Canovas D."/>
            <person name="Cerda-Olmedo E."/>
            <person name="Cheng J.-F."/>
            <person name="Dominguez A."/>
            <person name="Elias M."/>
            <person name="Eslava A.P."/>
            <person name="Glaser F."/>
            <person name="Grimwood J."/>
            <person name="Gutierrez G."/>
            <person name="Heitman J."/>
            <person name="Henrissat B."/>
            <person name="Iturriaga E.A."/>
            <person name="Lang B.F."/>
            <person name="Lavin J.L."/>
            <person name="Lee S."/>
            <person name="Li W."/>
            <person name="Lindquist E."/>
            <person name="Lopez-Garcia S."/>
            <person name="Luque E.M."/>
            <person name="Marcos A.T."/>
            <person name="Martin J."/>
            <person name="McCluskey K."/>
            <person name="Medina H.R."/>
            <person name="Miralles-Duran A."/>
            <person name="Miyazaki A."/>
            <person name="Munoz-Torres E."/>
            <person name="Oguiza J.A."/>
            <person name="Ohm R."/>
            <person name="Olmedo M."/>
            <person name="Orejas M."/>
            <person name="Ortiz-Castellanos L."/>
            <person name="Pisabarro A.G."/>
            <person name="Rodriguez-Romero J."/>
            <person name="Ruiz-Herrera J."/>
            <person name="Ruiz-Vazquez R."/>
            <person name="Sanz C."/>
            <person name="Schackwitz W."/>
            <person name="Schmutz J."/>
            <person name="Shahriari M."/>
            <person name="Shelest E."/>
            <person name="Silva-Franco F."/>
            <person name="Soanes D."/>
            <person name="Syed K."/>
            <person name="Tagua V.G."/>
            <person name="Talbot N.J."/>
            <person name="Thon M."/>
            <person name="De vries R.P."/>
            <person name="Wiebenga A."/>
            <person name="Yadav J.S."/>
            <person name="Braun E.L."/>
            <person name="Baker S."/>
            <person name="Garre V."/>
            <person name="Horwitz B."/>
            <person name="Torres-Martinez S."/>
            <person name="Idnurm A."/>
            <person name="Herrera-Estrella A."/>
            <person name="Gabaldon T."/>
            <person name="Grigoriev I.V."/>
        </authorList>
    </citation>
    <scope>NUCLEOTIDE SEQUENCE [LARGE SCALE GENOMIC DNA]</scope>
    <source>
        <strain evidence="2">NRRL 1555(-)</strain>
    </source>
</reference>
<dbReference type="OrthoDB" id="2203214at2759"/>
<keyword evidence="2" id="KW-1185">Reference proteome</keyword>
<evidence type="ECO:0000313" key="2">
    <source>
        <dbReference type="Proteomes" id="UP000077315"/>
    </source>
</evidence>
<proteinExistence type="predicted"/>
<gene>
    <name evidence="1" type="ORF">PHYBLDRAFT_169835</name>
</gene>
<dbReference type="InParanoid" id="A0A162TY23"/>
<dbReference type="RefSeq" id="XP_018289962.1">
    <property type="nucleotide sequence ID" value="XM_018436170.1"/>
</dbReference>
<dbReference type="Proteomes" id="UP000077315">
    <property type="component" value="Unassembled WGS sequence"/>
</dbReference>
<dbReference type="VEuPathDB" id="FungiDB:PHYBLDRAFT_169835"/>
<sequence length="249" mass="28046">MVGLHFPEIVNLPGSLARRNQCLVVGSALYSIAVHISQYQQAQIIVTIGLEKEVILPAGTTVGMVMPAGASLDEIRTGREVTEDNVEVMRYLESVVEYSEARQIPSVTSGPILLPTVTQPQAQEKQDLVKKAMKEKYDITHKAKAKPFRIWDKVLVRYYSRQPMSTNLRPIWLRPYRVAEILRRNVYVVVDGKLRIPARMNWNISAIERTSLMLGPCDVVRVGQPFSSIWAEGRAQESPIITLKKIVLP</sequence>
<evidence type="ECO:0000313" key="1">
    <source>
        <dbReference type="EMBL" id="OAD71922.1"/>
    </source>
</evidence>
<dbReference type="EMBL" id="KV440984">
    <property type="protein sequence ID" value="OAD71922.1"/>
    <property type="molecule type" value="Genomic_DNA"/>
</dbReference>
<dbReference type="GeneID" id="28997076"/>
<dbReference type="AlphaFoldDB" id="A0A162TY23"/>
<organism evidence="1 2">
    <name type="scientific">Phycomyces blakesleeanus (strain ATCC 8743b / DSM 1359 / FGSC 10004 / NBRC 33097 / NRRL 1555)</name>
    <dbReference type="NCBI Taxonomy" id="763407"/>
    <lineage>
        <taxon>Eukaryota</taxon>
        <taxon>Fungi</taxon>
        <taxon>Fungi incertae sedis</taxon>
        <taxon>Mucoromycota</taxon>
        <taxon>Mucoromycotina</taxon>
        <taxon>Mucoromycetes</taxon>
        <taxon>Mucorales</taxon>
        <taxon>Phycomycetaceae</taxon>
        <taxon>Phycomyces</taxon>
    </lineage>
</organism>